<comment type="caution">
    <text evidence="1">The sequence shown here is derived from an EMBL/GenBank/DDBJ whole genome shotgun (WGS) entry which is preliminary data.</text>
</comment>
<name>A0ACB8EEY9_9SAUR</name>
<gene>
    <name evidence="1" type="ORF">K3G42_000282</name>
</gene>
<dbReference type="EMBL" id="CM037616">
    <property type="protein sequence ID" value="KAH7991065.1"/>
    <property type="molecule type" value="Genomic_DNA"/>
</dbReference>
<accession>A0ACB8EEY9</accession>
<sequence>MLDNTPLSQSPTLPPTPAASTRLQPQRNRDLQMGDRQLTHSQPEEQSPNLHSQIPEFESLSPHFLYQWKHECRFANWTAGQVIFLDRYIYDRQEFVTFDSRRGTFEAVTELGEPVARDWNSHKEGVEYTRAEVDRFCRHNFAVDQQDGLVARQTQPTVKISHTKGDPRSHHSLLICTAAGYYPSEVTIRWLKNGQEQTEGVGYADELQNGDWTFQNQAMVETVPKRGDVFACQVEHSSLKEPVTVLWEPQMSNSSKNKMWTGVLVALMGVVFGAVSVSLYLRNRRAPLNAPAAGLIG</sequence>
<evidence type="ECO:0000313" key="1">
    <source>
        <dbReference type="EMBL" id="KAH7991065.1"/>
    </source>
</evidence>
<protein>
    <submittedName>
        <fullName evidence="1">Uncharacterized protein</fullName>
    </submittedName>
</protein>
<dbReference type="Proteomes" id="UP000827872">
    <property type="component" value="Linkage Group LG03"/>
</dbReference>
<keyword evidence="2" id="KW-1185">Reference proteome</keyword>
<reference evidence="1" key="1">
    <citation type="submission" date="2021-08" db="EMBL/GenBank/DDBJ databases">
        <title>The first chromosome-level gecko genome reveals the dynamic sex chromosomes of Neotropical dwarf geckos (Sphaerodactylidae: Sphaerodactylus).</title>
        <authorList>
            <person name="Pinto B.J."/>
            <person name="Keating S.E."/>
            <person name="Gamble T."/>
        </authorList>
    </citation>
    <scope>NUCLEOTIDE SEQUENCE</scope>
    <source>
        <strain evidence="1">TG3544</strain>
    </source>
</reference>
<evidence type="ECO:0000313" key="2">
    <source>
        <dbReference type="Proteomes" id="UP000827872"/>
    </source>
</evidence>
<organism evidence="1 2">
    <name type="scientific">Sphaerodactylus townsendi</name>
    <dbReference type="NCBI Taxonomy" id="933632"/>
    <lineage>
        <taxon>Eukaryota</taxon>
        <taxon>Metazoa</taxon>
        <taxon>Chordata</taxon>
        <taxon>Craniata</taxon>
        <taxon>Vertebrata</taxon>
        <taxon>Euteleostomi</taxon>
        <taxon>Lepidosauria</taxon>
        <taxon>Squamata</taxon>
        <taxon>Bifurcata</taxon>
        <taxon>Gekkota</taxon>
        <taxon>Sphaerodactylidae</taxon>
        <taxon>Sphaerodactylus</taxon>
    </lineage>
</organism>
<proteinExistence type="predicted"/>